<reference evidence="2" key="1">
    <citation type="submission" date="2015-09" db="EMBL/GenBank/DDBJ databases">
        <authorList>
            <person name="Bertelli C."/>
        </authorList>
    </citation>
    <scope>NUCLEOTIDE SEQUENCE [LARGE SCALE GENOMIC DNA]</scope>
    <source>
        <strain evidence="2">KNic</strain>
    </source>
</reference>
<sequence>MLAHTPLQRVAFSNYRNRLEVILKILLSRELADSLLNQQEEEMKKLAFSLIACLAFTQSTYAATSALTESLLEYEAITSTIGTNPNFQDIISPNEFIIDIKRITRRVDITGLVKYAIVTRVIDGVGDQSSSERRKHRHHHNNTYIATLDVSPNPGIGPNIVTVLSITQRHRQMNTYFDTDLPDNSN</sequence>
<dbReference type="AlphaFoldDB" id="A0A0U5JBY8"/>
<name>A0A0U5JBY8_9BACT</name>
<organism evidence="1 2">
    <name type="scientific">Candidatus Protochlamydia naegleriophila</name>
    <dbReference type="NCBI Taxonomy" id="389348"/>
    <lineage>
        <taxon>Bacteria</taxon>
        <taxon>Pseudomonadati</taxon>
        <taxon>Chlamydiota</taxon>
        <taxon>Chlamydiia</taxon>
        <taxon>Parachlamydiales</taxon>
        <taxon>Parachlamydiaceae</taxon>
        <taxon>Candidatus Protochlamydia</taxon>
    </lineage>
</organism>
<evidence type="ECO:0000313" key="2">
    <source>
        <dbReference type="Proteomes" id="UP000069902"/>
    </source>
</evidence>
<gene>
    <name evidence="1" type="ORF">PNK_1325</name>
</gene>
<accession>A0A0U5JBY8</accession>
<dbReference type="Proteomes" id="UP000069902">
    <property type="component" value="Chromosome cPNK"/>
</dbReference>
<keyword evidence="2" id="KW-1185">Reference proteome</keyword>
<dbReference type="PATRIC" id="fig|389348.3.peg.1485"/>
<protein>
    <submittedName>
        <fullName evidence="1">Uncharacterized protein</fullName>
    </submittedName>
</protein>
<proteinExistence type="predicted"/>
<evidence type="ECO:0000313" key="1">
    <source>
        <dbReference type="EMBL" id="CUI16942.1"/>
    </source>
</evidence>
<dbReference type="EMBL" id="LN879502">
    <property type="protein sequence ID" value="CUI16942.1"/>
    <property type="molecule type" value="Genomic_DNA"/>
</dbReference>
<dbReference type="KEGG" id="pnl:PNK_1325"/>
<dbReference type="InParanoid" id="A0A0U5JBY8"/>